<keyword evidence="2" id="KW-1185">Reference proteome</keyword>
<gene>
    <name evidence="1" type="ORF">SBAD_LOCUS12800</name>
</gene>
<dbReference type="PANTHER" id="PTHR20967:SF0">
    <property type="entry name" value="PROHORMONE-4"/>
    <property type="match status" value="1"/>
</dbReference>
<dbReference type="Proteomes" id="UP000270296">
    <property type="component" value="Unassembled WGS sequence"/>
</dbReference>
<dbReference type="WBParaSite" id="SBAD_0001321301-mRNA-1">
    <property type="protein sequence ID" value="SBAD_0001321301-mRNA-1"/>
    <property type="gene ID" value="SBAD_0001321301"/>
</dbReference>
<reference evidence="3" key="1">
    <citation type="submission" date="2016-06" db="UniProtKB">
        <authorList>
            <consortium name="WormBaseParasite"/>
        </authorList>
    </citation>
    <scope>IDENTIFICATION</scope>
</reference>
<dbReference type="OrthoDB" id="6239681at2759"/>
<sequence length="169" mass="18769">CKQQPSRLHISYSLHRPFLPVYSRHRGNFNVNFDSAHQNITCLCLFHSAIRRTWSSRPPVDETANLLKTLLNGHGKNFMTKFLGPMAKDSMSGLGGVDRVAVALSESPTITDFASAIGLSAEDTQYFEHVLKGLVEGNAEVANGLGFTTNEVADMKFYVDKLRKTGFFE</sequence>
<protein>
    <submittedName>
        <fullName evidence="3">RxLR effector protein</fullName>
    </submittedName>
</protein>
<proteinExistence type="predicted"/>
<accession>A0A183JAA2</accession>
<dbReference type="InterPro" id="IPR053103">
    <property type="entry name" value="IDLSRF-like_peptide"/>
</dbReference>
<organism evidence="3">
    <name type="scientific">Soboliphyme baturini</name>
    <dbReference type="NCBI Taxonomy" id="241478"/>
    <lineage>
        <taxon>Eukaryota</taxon>
        <taxon>Metazoa</taxon>
        <taxon>Ecdysozoa</taxon>
        <taxon>Nematoda</taxon>
        <taxon>Enoplea</taxon>
        <taxon>Dorylaimia</taxon>
        <taxon>Dioctophymatida</taxon>
        <taxon>Dioctophymatoidea</taxon>
        <taxon>Soboliphymatidae</taxon>
        <taxon>Soboliphyme</taxon>
    </lineage>
</organism>
<dbReference type="EMBL" id="UZAM01018867">
    <property type="protein sequence ID" value="VDP51893.1"/>
    <property type="molecule type" value="Genomic_DNA"/>
</dbReference>
<dbReference type="AlphaFoldDB" id="A0A183JAA2"/>
<evidence type="ECO:0000313" key="1">
    <source>
        <dbReference type="EMBL" id="VDP51893.1"/>
    </source>
</evidence>
<evidence type="ECO:0000313" key="2">
    <source>
        <dbReference type="Proteomes" id="UP000270296"/>
    </source>
</evidence>
<dbReference type="PANTHER" id="PTHR20967">
    <property type="entry name" value="PROHORMONE-4"/>
    <property type="match status" value="1"/>
</dbReference>
<name>A0A183JAA2_9BILA</name>
<reference evidence="1 2" key="2">
    <citation type="submission" date="2018-11" db="EMBL/GenBank/DDBJ databases">
        <authorList>
            <consortium name="Pathogen Informatics"/>
        </authorList>
    </citation>
    <scope>NUCLEOTIDE SEQUENCE [LARGE SCALE GENOMIC DNA]</scope>
</reference>
<evidence type="ECO:0000313" key="3">
    <source>
        <dbReference type="WBParaSite" id="SBAD_0001321301-mRNA-1"/>
    </source>
</evidence>